<name>A0ABT2K3H8_9ACTN</name>
<dbReference type="PRINTS" id="PR00039">
    <property type="entry name" value="HTHLYSR"/>
</dbReference>
<proteinExistence type="inferred from homology"/>
<evidence type="ECO:0000313" key="8">
    <source>
        <dbReference type="Proteomes" id="UP001156389"/>
    </source>
</evidence>
<evidence type="ECO:0000256" key="1">
    <source>
        <dbReference type="ARBA" id="ARBA00009437"/>
    </source>
</evidence>
<dbReference type="InterPro" id="IPR036388">
    <property type="entry name" value="WH-like_DNA-bd_sf"/>
</dbReference>
<dbReference type="PANTHER" id="PTHR30126:SF40">
    <property type="entry name" value="HTH-TYPE TRANSCRIPTIONAL REGULATOR GLTR"/>
    <property type="match status" value="1"/>
</dbReference>
<evidence type="ECO:0000313" key="7">
    <source>
        <dbReference type="EMBL" id="MCT2594733.1"/>
    </source>
</evidence>
<dbReference type="InterPro" id="IPR000847">
    <property type="entry name" value="LysR_HTH_N"/>
</dbReference>
<dbReference type="PROSITE" id="PS50931">
    <property type="entry name" value="HTH_LYSR"/>
    <property type="match status" value="1"/>
</dbReference>
<dbReference type="Pfam" id="PF00126">
    <property type="entry name" value="HTH_1"/>
    <property type="match status" value="1"/>
</dbReference>
<protein>
    <submittedName>
        <fullName evidence="7">LysR family transcriptional regulator</fullName>
    </submittedName>
</protein>
<keyword evidence="4" id="KW-0804">Transcription</keyword>
<dbReference type="EMBL" id="JAJAGO010000026">
    <property type="protein sequence ID" value="MCT2594733.1"/>
    <property type="molecule type" value="Genomic_DNA"/>
</dbReference>
<dbReference type="PANTHER" id="PTHR30126">
    <property type="entry name" value="HTH-TYPE TRANSCRIPTIONAL REGULATOR"/>
    <property type="match status" value="1"/>
</dbReference>
<evidence type="ECO:0000259" key="6">
    <source>
        <dbReference type="PROSITE" id="PS50931"/>
    </source>
</evidence>
<keyword evidence="3" id="KW-0238">DNA-binding</keyword>
<keyword evidence="8" id="KW-1185">Reference proteome</keyword>
<dbReference type="Gene3D" id="1.10.10.10">
    <property type="entry name" value="Winged helix-like DNA-binding domain superfamily/Winged helix DNA-binding domain"/>
    <property type="match status" value="1"/>
</dbReference>
<evidence type="ECO:0000256" key="5">
    <source>
        <dbReference type="SAM" id="MobiDB-lite"/>
    </source>
</evidence>
<dbReference type="SUPFAM" id="SSF46785">
    <property type="entry name" value="Winged helix' DNA-binding domain"/>
    <property type="match status" value="1"/>
</dbReference>
<accession>A0ABT2K3H8</accession>
<feature type="region of interest" description="Disordered" evidence="5">
    <location>
        <begin position="87"/>
        <end position="119"/>
    </location>
</feature>
<feature type="domain" description="HTH lysR-type" evidence="6">
    <location>
        <begin position="1"/>
        <end position="58"/>
    </location>
</feature>
<organism evidence="7 8">
    <name type="scientific">Streptomyces gossypii</name>
    <dbReference type="NCBI Taxonomy" id="2883101"/>
    <lineage>
        <taxon>Bacteria</taxon>
        <taxon>Bacillati</taxon>
        <taxon>Actinomycetota</taxon>
        <taxon>Actinomycetes</taxon>
        <taxon>Kitasatosporales</taxon>
        <taxon>Streptomycetaceae</taxon>
        <taxon>Streptomyces</taxon>
    </lineage>
</organism>
<dbReference type="RefSeq" id="WP_260222088.1">
    <property type="nucleotide sequence ID" value="NZ_JAJAGO010000026.1"/>
</dbReference>
<sequence>MQLHQLRAFREVARLRSFTRAAQHLHYAQSSVTAQIQNLEEIVGAPLFDRGGRRIALTEAGRCLLPYAEQVLTLVETARHEVAAVAAGGPCRRPGAQAPTSHSPAARPPATRAAPTRAA</sequence>
<comment type="caution">
    <text evidence="7">The sequence shown here is derived from an EMBL/GenBank/DDBJ whole genome shotgun (WGS) entry which is preliminary data.</text>
</comment>
<comment type="similarity">
    <text evidence="1">Belongs to the LysR transcriptional regulatory family.</text>
</comment>
<dbReference type="Proteomes" id="UP001156389">
    <property type="component" value="Unassembled WGS sequence"/>
</dbReference>
<dbReference type="InterPro" id="IPR036390">
    <property type="entry name" value="WH_DNA-bd_sf"/>
</dbReference>
<evidence type="ECO:0000256" key="2">
    <source>
        <dbReference type="ARBA" id="ARBA00023015"/>
    </source>
</evidence>
<evidence type="ECO:0000256" key="3">
    <source>
        <dbReference type="ARBA" id="ARBA00023125"/>
    </source>
</evidence>
<reference evidence="7 8" key="1">
    <citation type="submission" date="2021-10" db="EMBL/GenBank/DDBJ databases">
        <title>Streptomyces gossypii sp. nov., isolated from soil collected from cotton field.</title>
        <authorList>
            <person name="Ge X."/>
            <person name="Chen X."/>
            <person name="Liu W."/>
        </authorList>
    </citation>
    <scope>NUCLEOTIDE SEQUENCE [LARGE SCALE GENOMIC DNA]</scope>
    <source>
        <strain evidence="7 8">N2-109</strain>
    </source>
</reference>
<keyword evidence="2" id="KW-0805">Transcription regulation</keyword>
<gene>
    <name evidence="7" type="ORF">LHJ74_33285</name>
</gene>
<feature type="compositionally biased region" description="Low complexity" evidence="5">
    <location>
        <begin position="98"/>
        <end position="119"/>
    </location>
</feature>
<evidence type="ECO:0000256" key="4">
    <source>
        <dbReference type="ARBA" id="ARBA00023163"/>
    </source>
</evidence>